<reference evidence="7" key="1">
    <citation type="submission" date="2015-12" db="EMBL/GenBank/DDBJ databases">
        <authorList>
            <person name="Tikhonova T.V."/>
            <person name="Pavlov A.R."/>
            <person name="Beletsky A.V."/>
            <person name="Mardanov A.V."/>
            <person name="Sorokin D.Y."/>
            <person name="Ravin N.V."/>
            <person name="Popov V.O."/>
        </authorList>
    </citation>
    <scope>NUCLEOTIDE SEQUENCE</scope>
    <source>
        <strain evidence="7">DSM 14787</strain>
    </source>
</reference>
<dbReference type="CDD" id="cd02247">
    <property type="entry name" value="cupin_pirin_C"/>
    <property type="match status" value="1"/>
</dbReference>
<keyword evidence="2" id="KW-0479">Metal-binding</keyword>
<accession>L0DUB4</accession>
<evidence type="ECO:0000259" key="6">
    <source>
        <dbReference type="Pfam" id="PF05726"/>
    </source>
</evidence>
<dbReference type="InterPro" id="IPR014710">
    <property type="entry name" value="RmlC-like_jellyroll"/>
</dbReference>
<feature type="region of interest" description="Disordered" evidence="4">
    <location>
        <begin position="1"/>
        <end position="23"/>
    </location>
</feature>
<evidence type="ECO:0000256" key="1">
    <source>
        <dbReference type="ARBA" id="ARBA00008416"/>
    </source>
</evidence>
<comment type="similarity">
    <text evidence="1 3">Belongs to the pirin family.</text>
</comment>
<dbReference type="Pfam" id="PF05726">
    <property type="entry name" value="Pirin_C"/>
    <property type="match status" value="1"/>
</dbReference>
<evidence type="ECO:0000313" key="7">
    <source>
        <dbReference type="EMBL" id="AGA32597.1"/>
    </source>
</evidence>
<name>L0DUB4_THIND</name>
<proteinExistence type="inferred from homology"/>
<dbReference type="EMBL" id="CP003989">
    <property type="protein sequence ID" value="AGA32597.1"/>
    <property type="molecule type" value="Genomic_DNA"/>
</dbReference>
<dbReference type="PATRIC" id="fig|1255043.3.peg.913"/>
<dbReference type="GO" id="GO:0046872">
    <property type="term" value="F:metal ion binding"/>
    <property type="evidence" value="ECO:0007669"/>
    <property type="project" value="UniProtKB-KW"/>
</dbReference>
<dbReference type="SUPFAM" id="SSF51182">
    <property type="entry name" value="RmlC-like cupins"/>
    <property type="match status" value="1"/>
</dbReference>
<feature type="binding site" evidence="2">
    <location>
        <position position="82"/>
    </location>
    <ligand>
        <name>Fe cation</name>
        <dbReference type="ChEBI" id="CHEBI:24875"/>
    </ligand>
</feature>
<evidence type="ECO:0000259" key="5">
    <source>
        <dbReference type="Pfam" id="PF02678"/>
    </source>
</evidence>
<evidence type="ECO:0000313" key="8">
    <source>
        <dbReference type="Proteomes" id="UP000010809"/>
    </source>
</evidence>
<evidence type="ECO:0000256" key="4">
    <source>
        <dbReference type="SAM" id="MobiDB-lite"/>
    </source>
</evidence>
<evidence type="ECO:0000256" key="3">
    <source>
        <dbReference type="RuleBase" id="RU003457"/>
    </source>
</evidence>
<feature type="domain" description="Pirin C-terminal" evidence="6">
    <location>
        <begin position="199"/>
        <end position="295"/>
    </location>
</feature>
<dbReference type="PANTHER" id="PTHR13903">
    <property type="entry name" value="PIRIN-RELATED"/>
    <property type="match status" value="1"/>
</dbReference>
<dbReference type="STRING" id="1255043.TVNIR_0907"/>
<dbReference type="InterPro" id="IPR012093">
    <property type="entry name" value="Pirin"/>
</dbReference>
<dbReference type="Proteomes" id="UP000010809">
    <property type="component" value="Chromosome"/>
</dbReference>
<protein>
    <submittedName>
        <fullName evidence="7">Pirin</fullName>
    </submittedName>
</protein>
<feature type="binding site" evidence="2">
    <location>
        <position position="124"/>
    </location>
    <ligand>
        <name>Fe cation</name>
        <dbReference type="ChEBI" id="CHEBI:24875"/>
    </ligand>
</feature>
<dbReference type="Gene3D" id="2.60.120.10">
    <property type="entry name" value="Jelly Rolls"/>
    <property type="match status" value="2"/>
</dbReference>
<dbReference type="InterPro" id="IPR011051">
    <property type="entry name" value="RmlC_Cupin_sf"/>
</dbReference>
<feature type="binding site" evidence="2">
    <location>
        <position position="80"/>
    </location>
    <ligand>
        <name>Fe cation</name>
        <dbReference type="ChEBI" id="CHEBI:24875"/>
    </ligand>
</feature>
<evidence type="ECO:0000256" key="2">
    <source>
        <dbReference type="PIRSR" id="PIRSR006232-1"/>
    </source>
</evidence>
<gene>
    <name evidence="7" type="ordered locus">TVNIR_0907</name>
</gene>
<dbReference type="InterPro" id="IPR008778">
    <property type="entry name" value="Pirin_C_dom"/>
</dbReference>
<dbReference type="eggNOG" id="COG1741">
    <property type="taxonomic scope" value="Bacteria"/>
</dbReference>
<keyword evidence="2" id="KW-0408">Iron</keyword>
<comment type="cofactor">
    <cofactor evidence="2">
        <name>Fe cation</name>
        <dbReference type="ChEBI" id="CHEBI:24875"/>
    </cofactor>
    <text evidence="2">Binds 1 Fe cation per subunit.</text>
</comment>
<dbReference type="KEGG" id="tni:TVNIR_0907"/>
<sequence>MEADMTMRDTDRQGEHGRESARGEEAVEMLLQAREKDLGGFSVRRLLPTAKRTMVGPWIFFDHMGPADFPPGQGITVRPHPHINLATVTYLFEGEILHRDSLGSVQPIVPGDINLMVAGRGIVHSERERPEVTGTAHRLHGLQLWLALPEADEEIEPAFHHYPSSDIPMCTVDGVPLRVMMGSAYGVISPVRTFADTLYVEARLKAGQCLTLPKTSERALYVVSGALRLGRRILPEHSMAVLYPAWSVVVEADTDARIALIGGESVGERFIDWNFVSSRKERIEQARADWRAGRYPLVPGDEEEFIPLPD</sequence>
<dbReference type="PANTHER" id="PTHR13903:SF8">
    <property type="entry name" value="PIRIN"/>
    <property type="match status" value="1"/>
</dbReference>
<dbReference type="AlphaFoldDB" id="L0DUB4"/>
<dbReference type="Pfam" id="PF02678">
    <property type="entry name" value="Pirin"/>
    <property type="match status" value="1"/>
</dbReference>
<dbReference type="PIRSF" id="PIRSF006232">
    <property type="entry name" value="Pirin"/>
    <property type="match status" value="1"/>
</dbReference>
<dbReference type="InterPro" id="IPR003829">
    <property type="entry name" value="Pirin_N_dom"/>
</dbReference>
<dbReference type="CDD" id="cd02909">
    <property type="entry name" value="cupin_pirin_N"/>
    <property type="match status" value="1"/>
</dbReference>
<feature type="binding site" evidence="2">
    <location>
        <position position="126"/>
    </location>
    <ligand>
        <name>Fe cation</name>
        <dbReference type="ChEBI" id="CHEBI:24875"/>
    </ligand>
</feature>
<organism evidence="7 8">
    <name type="scientific">Thioalkalivibrio nitratireducens (strain DSM 14787 / UNIQEM 213 / ALEN2)</name>
    <dbReference type="NCBI Taxonomy" id="1255043"/>
    <lineage>
        <taxon>Bacteria</taxon>
        <taxon>Pseudomonadati</taxon>
        <taxon>Pseudomonadota</taxon>
        <taxon>Gammaproteobacteria</taxon>
        <taxon>Chromatiales</taxon>
        <taxon>Ectothiorhodospiraceae</taxon>
        <taxon>Thioalkalivibrio</taxon>
    </lineage>
</organism>
<dbReference type="HOGENOM" id="CLU_045717_1_1_6"/>
<keyword evidence="8" id="KW-1185">Reference proteome</keyword>
<feature type="domain" description="Pirin N-terminal" evidence="5">
    <location>
        <begin position="41"/>
        <end position="146"/>
    </location>
</feature>